<reference evidence="1 2" key="1">
    <citation type="submission" date="2024-04" db="EMBL/GenBank/DDBJ databases">
        <authorList>
            <person name="Rising A."/>
            <person name="Reimegard J."/>
            <person name="Sonavane S."/>
            <person name="Akerstrom W."/>
            <person name="Nylinder S."/>
            <person name="Hedman E."/>
            <person name="Kallberg Y."/>
        </authorList>
    </citation>
    <scope>NUCLEOTIDE SEQUENCE [LARGE SCALE GENOMIC DNA]</scope>
</reference>
<sequence length="52" mass="6026">EATPAEFLLGDSPELDNETVLLVRRVFRRAQRRARRNNRLTVIDTDVILSMT</sequence>
<dbReference type="AlphaFoldDB" id="A0AAV2B751"/>
<keyword evidence="2" id="KW-1185">Reference proteome</keyword>
<feature type="non-terminal residue" evidence="1">
    <location>
        <position position="1"/>
    </location>
</feature>
<protein>
    <submittedName>
        <fullName evidence="1">Uncharacterized protein</fullName>
    </submittedName>
</protein>
<comment type="caution">
    <text evidence="1">The sequence shown here is derived from an EMBL/GenBank/DDBJ whole genome shotgun (WGS) entry which is preliminary data.</text>
</comment>
<name>A0AAV2B751_9ARAC</name>
<evidence type="ECO:0000313" key="2">
    <source>
        <dbReference type="Proteomes" id="UP001497382"/>
    </source>
</evidence>
<dbReference type="Proteomes" id="UP001497382">
    <property type="component" value="Unassembled WGS sequence"/>
</dbReference>
<organism evidence="1 2">
    <name type="scientific">Larinioides sclopetarius</name>
    <dbReference type="NCBI Taxonomy" id="280406"/>
    <lineage>
        <taxon>Eukaryota</taxon>
        <taxon>Metazoa</taxon>
        <taxon>Ecdysozoa</taxon>
        <taxon>Arthropoda</taxon>
        <taxon>Chelicerata</taxon>
        <taxon>Arachnida</taxon>
        <taxon>Araneae</taxon>
        <taxon>Araneomorphae</taxon>
        <taxon>Entelegynae</taxon>
        <taxon>Araneoidea</taxon>
        <taxon>Araneidae</taxon>
        <taxon>Larinioides</taxon>
    </lineage>
</organism>
<gene>
    <name evidence="1" type="ORF">LARSCL_LOCUS17091</name>
</gene>
<evidence type="ECO:0000313" key="1">
    <source>
        <dbReference type="EMBL" id="CAL1291450.1"/>
    </source>
</evidence>
<accession>A0AAV2B751</accession>
<dbReference type="EMBL" id="CAXIEN010000283">
    <property type="protein sequence ID" value="CAL1291450.1"/>
    <property type="molecule type" value="Genomic_DNA"/>
</dbReference>
<proteinExistence type="predicted"/>